<sequence>MFRLLNACDLLTVVYPLFQLKGELNPAYRHRLSWTTCGRFFKAFIPLRLGVNRILLVCLHYSAHFRLIYAAPDDGKYYVRPIYVISPGEEGKFQAPSDVACDKMAACRRIGFAMRLLQTLTAESLFAEGVQRHTFLCSDREYRLTPADSNEVSPTHVQCWLHYSNISREEWLNDAPVTVWRKLAKEIYNRYEDIFPTSKWVAFVACSRYNFPAETSTHNLTYEEMLQFSKAHFALGTGGLALLGTSTLHAWPEDLDGLQKALLDGRRIDKTDLMDDTAYRHTFWAAFATGLGSVWHELGHCFGLHHSSDGIMYRGCDDIHLCLGFTPPDFECPNGCKNGQKWNKNVVEIVPHMLHPPAPLPTILQFQQYRCLSATAEKHENVASSWGFCSSVWHQGSAFWGREQTVRLIRCPWIVVASRDADGLVAKKM</sequence>
<dbReference type="Proteomes" id="UP001497525">
    <property type="component" value="Unassembled WGS sequence"/>
</dbReference>
<dbReference type="InterPro" id="IPR021917">
    <property type="entry name" value="Unchr_Zn-peptidase-like"/>
</dbReference>
<gene>
    <name evidence="1" type="ORF">CDAUBV1_LOCUS3296</name>
</gene>
<protein>
    <recommendedName>
        <fullName evidence="3">Zinc metalloproteinase</fullName>
    </recommendedName>
</protein>
<dbReference type="InterPro" id="IPR053002">
    <property type="entry name" value="Metalloproteinase_M10B"/>
</dbReference>
<reference evidence="1" key="1">
    <citation type="submission" date="2024-06" db="EMBL/GenBank/DDBJ databases">
        <authorList>
            <person name="Liu X."/>
            <person name="Lenzi L."/>
            <person name="Haldenby T S."/>
            <person name="Uol C."/>
        </authorList>
    </citation>
    <scope>NUCLEOTIDE SEQUENCE</scope>
</reference>
<evidence type="ECO:0008006" key="3">
    <source>
        <dbReference type="Google" id="ProtNLM"/>
    </source>
</evidence>
<organism evidence="1 2">
    <name type="scientific">Calicophoron daubneyi</name>
    <name type="common">Rumen fluke</name>
    <name type="synonym">Paramphistomum daubneyi</name>
    <dbReference type="NCBI Taxonomy" id="300641"/>
    <lineage>
        <taxon>Eukaryota</taxon>
        <taxon>Metazoa</taxon>
        <taxon>Spiralia</taxon>
        <taxon>Lophotrochozoa</taxon>
        <taxon>Platyhelminthes</taxon>
        <taxon>Trematoda</taxon>
        <taxon>Digenea</taxon>
        <taxon>Plagiorchiida</taxon>
        <taxon>Pronocephalata</taxon>
        <taxon>Paramphistomoidea</taxon>
        <taxon>Paramphistomidae</taxon>
        <taxon>Calicophoron</taxon>
    </lineage>
</organism>
<dbReference type="Pfam" id="PF12044">
    <property type="entry name" value="Metallopep"/>
    <property type="match status" value="1"/>
</dbReference>
<accession>A0AAV2T4T9</accession>
<name>A0AAV2T4T9_CALDB</name>
<evidence type="ECO:0000313" key="2">
    <source>
        <dbReference type="Proteomes" id="UP001497525"/>
    </source>
</evidence>
<proteinExistence type="predicted"/>
<comment type="caution">
    <text evidence="1">The sequence shown here is derived from an EMBL/GenBank/DDBJ whole genome shotgun (WGS) entry which is preliminary data.</text>
</comment>
<dbReference type="EMBL" id="CAXLJL010000079">
    <property type="protein sequence ID" value="CAL5131116.1"/>
    <property type="molecule type" value="Genomic_DNA"/>
</dbReference>
<evidence type="ECO:0000313" key="1">
    <source>
        <dbReference type="EMBL" id="CAL5131116.1"/>
    </source>
</evidence>
<dbReference type="PANTHER" id="PTHR21054">
    <property type="entry name" value="ZINC METALLOPROTEINASE-RELATED"/>
    <property type="match status" value="1"/>
</dbReference>
<dbReference type="AlphaFoldDB" id="A0AAV2T4T9"/>
<dbReference type="SUPFAM" id="SSF55486">
    <property type="entry name" value="Metalloproteases ('zincins'), catalytic domain"/>
    <property type="match status" value="1"/>
</dbReference>
<dbReference type="PANTHER" id="PTHR21054:SF2">
    <property type="entry name" value="MIP04191P"/>
    <property type="match status" value="1"/>
</dbReference>